<dbReference type="RefSeq" id="WP_207342362.1">
    <property type="nucleotide sequence ID" value="NZ_CP074405.1"/>
</dbReference>
<feature type="region of interest" description="Disordered" evidence="1">
    <location>
        <begin position="1"/>
        <end position="30"/>
    </location>
</feature>
<proteinExistence type="predicted"/>
<evidence type="ECO:0000256" key="1">
    <source>
        <dbReference type="SAM" id="MobiDB-lite"/>
    </source>
</evidence>
<evidence type="ECO:0000259" key="2">
    <source>
        <dbReference type="Pfam" id="PF04248"/>
    </source>
</evidence>
<reference evidence="3 4" key="1">
    <citation type="submission" date="2021-05" db="EMBL/GenBank/DDBJ databases">
        <title>Novel species in genus Cellulomonas.</title>
        <authorList>
            <person name="Zhang G."/>
        </authorList>
    </citation>
    <scope>NUCLEOTIDE SEQUENCE [LARGE SCALE GENOMIC DNA]</scope>
    <source>
        <strain evidence="4">zg-ZUI222</strain>
    </source>
</reference>
<dbReference type="PANTHER" id="PTHR43058:SF1">
    <property type="entry name" value="DUF427 DOMAIN-CONTAINING PROTEIN"/>
    <property type="match status" value="1"/>
</dbReference>
<dbReference type="Proteomes" id="UP000677804">
    <property type="component" value="Chromosome"/>
</dbReference>
<sequence>MAPDTARTWHPRTSPPGGRTAEVPGPGQESVWDYPRPPAVVPSTEHVVVRLGTTVVADTRRALRVLETSHPPTYYLPLADVTAGALEPVPGAQSFCEFKGRAGYDDVVGTDADGRRLVRPRGAWGYPHPARGYEALADHVALYPAGLVCTVDGETVQAQEGDFYGGWRTSRVVGPFKGGAGTHGW</sequence>
<protein>
    <submittedName>
        <fullName evidence="3">DUF427 domain-containing protein</fullName>
    </submittedName>
</protein>
<dbReference type="PANTHER" id="PTHR43058">
    <property type="entry name" value="SLR0655 PROTEIN"/>
    <property type="match status" value="1"/>
</dbReference>
<organism evidence="3 4">
    <name type="scientific">Cellulomonas wangleii</name>
    <dbReference type="NCBI Taxonomy" id="2816956"/>
    <lineage>
        <taxon>Bacteria</taxon>
        <taxon>Bacillati</taxon>
        <taxon>Actinomycetota</taxon>
        <taxon>Actinomycetes</taxon>
        <taxon>Micrococcales</taxon>
        <taxon>Cellulomonadaceae</taxon>
        <taxon>Cellulomonas</taxon>
    </lineage>
</organism>
<keyword evidence="4" id="KW-1185">Reference proteome</keyword>
<evidence type="ECO:0000313" key="4">
    <source>
        <dbReference type="Proteomes" id="UP000677804"/>
    </source>
</evidence>
<feature type="domain" description="DUF427" evidence="2">
    <location>
        <begin position="47"/>
        <end position="144"/>
    </location>
</feature>
<name>A0ABX8D9I1_9CELL</name>
<evidence type="ECO:0000313" key="3">
    <source>
        <dbReference type="EMBL" id="QVI63131.1"/>
    </source>
</evidence>
<dbReference type="Pfam" id="PF04248">
    <property type="entry name" value="NTP_transf_9"/>
    <property type="match status" value="1"/>
</dbReference>
<dbReference type="InterPro" id="IPR038694">
    <property type="entry name" value="DUF427_sf"/>
</dbReference>
<accession>A0ABX8D9I1</accession>
<dbReference type="EMBL" id="CP074405">
    <property type="protein sequence ID" value="QVI63131.1"/>
    <property type="molecule type" value="Genomic_DNA"/>
</dbReference>
<dbReference type="Gene3D" id="2.170.150.40">
    <property type="entry name" value="Domain of unknown function (DUF427)"/>
    <property type="match status" value="1"/>
</dbReference>
<dbReference type="InterPro" id="IPR007361">
    <property type="entry name" value="DUF427"/>
</dbReference>
<gene>
    <name evidence="3" type="ORF">KG103_04245</name>
</gene>